<dbReference type="RefSeq" id="WP_263251681.1">
    <property type="nucleotide sequence ID" value="NZ_BAABLT010000045.1"/>
</dbReference>
<organism evidence="1 2">
    <name type="scientific">Saccharopolyspora rosea</name>
    <dbReference type="NCBI Taxonomy" id="524884"/>
    <lineage>
        <taxon>Bacteria</taxon>
        <taxon>Bacillati</taxon>
        <taxon>Actinomycetota</taxon>
        <taxon>Actinomycetes</taxon>
        <taxon>Pseudonocardiales</taxon>
        <taxon>Pseudonocardiaceae</taxon>
        <taxon>Saccharopolyspora</taxon>
    </lineage>
</organism>
<sequence>MTINGLVVLAAAALAGYLARHPRVLRAQRFASGTLLGFLAAKMATSRPN</sequence>
<reference evidence="2" key="1">
    <citation type="journal article" date="2019" name="Int. J. Syst. Evol. Microbiol.">
        <title>The Global Catalogue of Microorganisms (GCM) 10K type strain sequencing project: providing services to taxonomists for standard genome sequencing and annotation.</title>
        <authorList>
            <consortium name="The Broad Institute Genomics Platform"/>
            <consortium name="The Broad Institute Genome Sequencing Center for Infectious Disease"/>
            <person name="Wu L."/>
            <person name="Ma J."/>
        </authorList>
    </citation>
    <scope>NUCLEOTIDE SEQUENCE [LARGE SCALE GENOMIC DNA]</scope>
    <source>
        <strain evidence="2">CCUG 56401</strain>
    </source>
</reference>
<evidence type="ECO:0000313" key="2">
    <source>
        <dbReference type="Proteomes" id="UP001597018"/>
    </source>
</evidence>
<name>A0ABW3FUZ6_9PSEU</name>
<protein>
    <submittedName>
        <fullName evidence="1">Uncharacterized protein</fullName>
    </submittedName>
</protein>
<keyword evidence="2" id="KW-1185">Reference proteome</keyword>
<accession>A0ABW3FUZ6</accession>
<gene>
    <name evidence="1" type="ORF">ACFQ16_21565</name>
</gene>
<comment type="caution">
    <text evidence="1">The sequence shown here is derived from an EMBL/GenBank/DDBJ whole genome shotgun (WGS) entry which is preliminary data.</text>
</comment>
<evidence type="ECO:0000313" key="1">
    <source>
        <dbReference type="EMBL" id="MFD0922341.1"/>
    </source>
</evidence>
<dbReference type="Proteomes" id="UP001597018">
    <property type="component" value="Unassembled WGS sequence"/>
</dbReference>
<proteinExistence type="predicted"/>
<dbReference type="EMBL" id="JBHTIW010000020">
    <property type="protein sequence ID" value="MFD0922341.1"/>
    <property type="molecule type" value="Genomic_DNA"/>
</dbReference>